<dbReference type="EMBL" id="FQVW01000081">
    <property type="protein sequence ID" value="SHG89481.1"/>
    <property type="molecule type" value="Genomic_DNA"/>
</dbReference>
<dbReference type="AlphaFoldDB" id="A0A1M5NIX7"/>
<dbReference type="OrthoDB" id="9810528at2"/>
<proteinExistence type="predicted"/>
<evidence type="ECO:0000313" key="3">
    <source>
        <dbReference type="Proteomes" id="UP000183988"/>
    </source>
</evidence>
<organism evidence="2 3">
    <name type="scientific">Ornithinibacillus halophilus</name>
    <dbReference type="NCBI Taxonomy" id="930117"/>
    <lineage>
        <taxon>Bacteria</taxon>
        <taxon>Bacillati</taxon>
        <taxon>Bacillota</taxon>
        <taxon>Bacilli</taxon>
        <taxon>Bacillales</taxon>
        <taxon>Bacillaceae</taxon>
        <taxon>Ornithinibacillus</taxon>
    </lineage>
</organism>
<gene>
    <name evidence="2" type="ORF">SAMN05216225_10817</name>
</gene>
<dbReference type="RefSeq" id="WP_072892083.1">
    <property type="nucleotide sequence ID" value="NZ_FQVW01000081.1"/>
</dbReference>
<evidence type="ECO:0000259" key="1">
    <source>
        <dbReference type="Pfam" id="PF00882"/>
    </source>
</evidence>
<name>A0A1M5NIX7_9BACI</name>
<evidence type="ECO:0000313" key="2">
    <source>
        <dbReference type="EMBL" id="SHG89481.1"/>
    </source>
</evidence>
<dbReference type="Pfam" id="PF00882">
    <property type="entry name" value="Zn_dep_PLPC"/>
    <property type="match status" value="1"/>
</dbReference>
<accession>A0A1M5NIX7</accession>
<dbReference type="STRING" id="930117.SAMN05216225_10817"/>
<feature type="domain" description="Phospholipase C/D" evidence="1">
    <location>
        <begin position="6"/>
        <end position="171"/>
    </location>
</feature>
<dbReference type="Proteomes" id="UP000183988">
    <property type="component" value="Unassembled WGS sequence"/>
</dbReference>
<reference evidence="2 3" key="1">
    <citation type="submission" date="2016-11" db="EMBL/GenBank/DDBJ databases">
        <authorList>
            <person name="Jaros S."/>
            <person name="Januszkiewicz K."/>
            <person name="Wedrychowicz H."/>
        </authorList>
    </citation>
    <scope>NUCLEOTIDE SEQUENCE [LARGE SCALE GENOMIC DNA]</scope>
    <source>
        <strain evidence="2 3">IBRC-M 10683</strain>
    </source>
</reference>
<keyword evidence="3" id="KW-1185">Reference proteome</keyword>
<dbReference type="InterPro" id="IPR029002">
    <property type="entry name" value="PLPC/GPLD1"/>
</dbReference>
<protein>
    <submittedName>
        <fullName evidence="2">Zinc dependent phospholipase C</fullName>
    </submittedName>
</protein>
<sequence length="302" mass="35534">MPNIWTHMLFCEDVVDSIGKPNPFPKLERIMNLGAQGPDPFFYYNFWPWVKDEPVNEIGLLLHQKHCGEFLMDLIVSVKNKSEELKAYVFGFITHHILDRNTHPYVHYRAGYEGSKHQKLEIIIDTIMMKRNKNMDTWKVPVYKEINVGSTLNEDLVELLYERINKYYPEAFRGSPSYINKSYSDMKLALRILADPYHWKNKLFKSLVSSFSHQPVNDDVDYLNINNEPWYHPATNEPSTKSFIDLYEQGRIEAIEILTAVLSFWEDELPKHTVRERIGDISYDTGKPLKLRLENRYSDPIV</sequence>